<evidence type="ECO:0000256" key="4">
    <source>
        <dbReference type="ARBA" id="ARBA00022691"/>
    </source>
</evidence>
<protein>
    <submittedName>
        <fullName evidence="6">SpoU rRNA Methylase family</fullName>
    </submittedName>
</protein>
<dbReference type="InterPro" id="IPR004384">
    <property type="entry name" value="RNA_MeTrfase_TrmJ/LasT"/>
</dbReference>
<accession>A0A0K8PAT9</accession>
<dbReference type="InterPro" id="IPR029026">
    <property type="entry name" value="tRNA_m1G_MTases_N"/>
</dbReference>
<comment type="similarity">
    <text evidence="1">Belongs to the class IV-like SAM-binding methyltransferase superfamily. RNA methyltransferase TrmH family.</text>
</comment>
<reference evidence="6" key="1">
    <citation type="journal article" date="2015" name="Genome Announc.">
        <title>Draft Genome Sequence of Anaerolineae Strain TC1, a Novel Isolate from a Methanogenic Wastewater Treatment System.</title>
        <authorList>
            <person name="Matsuura N."/>
            <person name="Tourlousse D.M."/>
            <person name="Sun L."/>
            <person name="Toyonaga M."/>
            <person name="Kuroda K."/>
            <person name="Ohashi A."/>
            <person name="Cruz R."/>
            <person name="Yamaguchi T."/>
            <person name="Sekiguchi Y."/>
        </authorList>
    </citation>
    <scope>NUCLEOTIDE SEQUENCE [LARGE SCALE GENOMIC DNA]</scope>
    <source>
        <strain evidence="6">TC1</strain>
    </source>
</reference>
<dbReference type="AlphaFoldDB" id="A0A0K8PAT9"/>
<evidence type="ECO:0000256" key="2">
    <source>
        <dbReference type="ARBA" id="ARBA00022603"/>
    </source>
</evidence>
<evidence type="ECO:0000313" key="7">
    <source>
        <dbReference type="Proteomes" id="UP000053370"/>
    </source>
</evidence>
<name>A0A0K8PAT9_9CHLR</name>
<keyword evidence="3" id="KW-0808">Transferase</keyword>
<organism evidence="6">
    <name type="scientific">Flexilinea flocculi</name>
    <dbReference type="NCBI Taxonomy" id="1678840"/>
    <lineage>
        <taxon>Bacteria</taxon>
        <taxon>Bacillati</taxon>
        <taxon>Chloroflexota</taxon>
        <taxon>Anaerolineae</taxon>
        <taxon>Anaerolineales</taxon>
        <taxon>Anaerolineaceae</taxon>
        <taxon>Flexilinea</taxon>
    </lineage>
</organism>
<dbReference type="GO" id="GO:0002128">
    <property type="term" value="P:tRNA nucleoside ribose methylation"/>
    <property type="evidence" value="ECO:0007669"/>
    <property type="project" value="TreeGrafter"/>
</dbReference>
<dbReference type="SUPFAM" id="SSF75217">
    <property type="entry name" value="alpha/beta knot"/>
    <property type="match status" value="1"/>
</dbReference>
<evidence type="ECO:0000256" key="1">
    <source>
        <dbReference type="ARBA" id="ARBA00007228"/>
    </source>
</evidence>
<proteinExistence type="inferred from homology"/>
<sequence>MAFFEIGIFQPRSDENIGTLWRSAWQLGAAGIFTIGKKQRKQTSDVLHVSYKIPFRQYETIEDFLNSRPKQAQLIGIEIGGTPLRTFIHPECAVYLLGSEANGLSKQVLSQCNQVVEIESVRYASFNVAVSGSIVMYHRCSALGFS</sequence>
<dbReference type="InterPro" id="IPR001537">
    <property type="entry name" value="SpoU_MeTrfase"/>
</dbReference>
<feature type="domain" description="tRNA/rRNA methyltransferase SpoU type" evidence="5">
    <location>
        <begin position="7"/>
        <end position="137"/>
    </location>
</feature>
<evidence type="ECO:0000259" key="5">
    <source>
        <dbReference type="Pfam" id="PF00588"/>
    </source>
</evidence>
<evidence type="ECO:0000313" key="6">
    <source>
        <dbReference type="EMBL" id="GAP39773.1"/>
    </source>
</evidence>
<dbReference type="OrthoDB" id="4578643at2"/>
<dbReference type="Proteomes" id="UP000053370">
    <property type="component" value="Unassembled WGS sequence"/>
</dbReference>
<dbReference type="RefSeq" id="WP_062278486.1">
    <property type="nucleotide sequence ID" value="NZ_DF968180.1"/>
</dbReference>
<dbReference type="InterPro" id="IPR029028">
    <property type="entry name" value="Alpha/beta_knot_MTases"/>
</dbReference>
<keyword evidence="4" id="KW-0949">S-adenosyl-L-methionine</keyword>
<dbReference type="PANTHER" id="PTHR42786">
    <property type="entry name" value="TRNA/RRNA METHYLTRANSFERASE"/>
    <property type="match status" value="1"/>
</dbReference>
<dbReference type="PANTHER" id="PTHR42786:SF6">
    <property type="entry name" value="TRNA_RRNA METHYLTRANSFERASE SPOU TYPE DOMAIN-CONTAINING PROTEIN"/>
    <property type="match status" value="1"/>
</dbReference>
<dbReference type="Gene3D" id="3.40.1280.10">
    <property type="match status" value="1"/>
</dbReference>
<keyword evidence="7" id="KW-1185">Reference proteome</keyword>
<dbReference type="Pfam" id="PF00588">
    <property type="entry name" value="SpoU_methylase"/>
    <property type="match status" value="1"/>
</dbReference>
<gene>
    <name evidence="6" type="ORF">ATC1_12308</name>
</gene>
<evidence type="ECO:0000256" key="3">
    <source>
        <dbReference type="ARBA" id="ARBA00022679"/>
    </source>
</evidence>
<dbReference type="STRING" id="1678840.ATC1_12308"/>
<dbReference type="GO" id="GO:0008173">
    <property type="term" value="F:RNA methyltransferase activity"/>
    <property type="evidence" value="ECO:0007669"/>
    <property type="project" value="InterPro"/>
</dbReference>
<dbReference type="GO" id="GO:0005829">
    <property type="term" value="C:cytosol"/>
    <property type="evidence" value="ECO:0007669"/>
    <property type="project" value="TreeGrafter"/>
</dbReference>
<keyword evidence="2 6" id="KW-0489">Methyltransferase</keyword>
<dbReference type="EMBL" id="DF968180">
    <property type="protein sequence ID" value="GAP39773.1"/>
    <property type="molecule type" value="Genomic_DNA"/>
</dbReference>
<dbReference type="GO" id="GO:0003723">
    <property type="term" value="F:RNA binding"/>
    <property type="evidence" value="ECO:0007669"/>
    <property type="project" value="InterPro"/>
</dbReference>